<dbReference type="PROSITE" id="PS51545">
    <property type="entry name" value="PIK_HELICAL"/>
    <property type="match status" value="1"/>
</dbReference>
<keyword evidence="9" id="KW-1000">Mitochondrion outer membrane</keyword>
<feature type="region of interest" description="Disordered" evidence="18">
    <location>
        <begin position="117"/>
        <end position="139"/>
    </location>
</feature>
<dbReference type="FunFam" id="3.30.1010.10:FF:000031">
    <property type="entry name" value="Phosphatidylinositol 4-kinase beta"/>
    <property type="match status" value="1"/>
</dbReference>
<dbReference type="SUPFAM" id="SSF56112">
    <property type="entry name" value="Protein kinase-like (PK-like)"/>
    <property type="match status" value="1"/>
</dbReference>
<feature type="compositionally biased region" description="Basic and acidic residues" evidence="18">
    <location>
        <begin position="265"/>
        <end position="274"/>
    </location>
</feature>
<feature type="domain" description="PI3K/PI4K catalytic" evidence="19">
    <location>
        <begin position="551"/>
        <end position="817"/>
    </location>
</feature>
<keyword evidence="8 21" id="KW-0418">Kinase</keyword>
<comment type="catalytic activity">
    <reaction evidence="15">
        <text>a 1,2-diacyl-sn-glycero-3-phospho-(1D-myo-inositol) + ATP = a 1,2-diacyl-sn-glycero-3-phospho-(1D-myo-inositol 4-phosphate) + ADP + H(+)</text>
        <dbReference type="Rhea" id="RHEA:19877"/>
        <dbReference type="ChEBI" id="CHEBI:15378"/>
        <dbReference type="ChEBI" id="CHEBI:30616"/>
        <dbReference type="ChEBI" id="CHEBI:57880"/>
        <dbReference type="ChEBI" id="CHEBI:58178"/>
        <dbReference type="ChEBI" id="CHEBI:456216"/>
        <dbReference type="EC" id="2.7.1.67"/>
    </reaction>
    <physiologicalReaction direction="left-to-right" evidence="15">
        <dbReference type="Rhea" id="RHEA:19878"/>
    </physiologicalReaction>
</comment>
<sequence>MMEVRQVDISPAASDHNSPTTSPSISSSPSVSLPSTPSSSCSPPQPPPPLLGVISEGVGELSLVIDAEVAQRACQEVLQKVKLEHVETDVAHLQNGEAPDSGSQSPPVHTVKSVLIRREEEEQGSPAPSSVKSARRRQRHNPSKQSWLLRLFESKLFDVSMAISYLHNSKEPGVQAYIGNRLFSFPDSEVDFYLPQLLNMYVHMDTEVGDAIRPYLINRCKSSITFSLLSAWLLGAYSSDMHISTQRHSRGTKLRKVILSDELKPAGSRTRREPLTLTPFCPAASPGPLGAEHSLSPSKRTHQRSKSDATVSISLSSNLKRTASNPKVESSQDEPVRLAPQREFIKSLMGIGKRLATLPTKEQKTQRLISELSLLNHKLPARVWLPTAAFEHHVVRVPHTQAVVLNSKDKAPYLIYVEVLECDNFETSNVPIRIPENRIRSTRSVENLPDCDMTVDQRAGSFSIVPNYDNDDEAWSVDDIGELQVELPEGHTNSCDNISQFSVDSITSLDSKEPVFIAAGDIRRRLSEQLAQAPTTFRRDPEDPSAVALKEPWEEKVRRIREGSPYGHFPTWRLLSVIVKCGDDLRQELLAFQVLQQLKSIWEQERVPLWIKPYKILVLSADSGMIEPVVNAVSLHQVKKQSQLSLLDYFLQEHGTPTTEAFLTAQRNFVQSCAGYSLICYLLQVKDRHNGNILLDSEGHIIHIDFGFILSSSPRNLGFETSAFKLTSEFVDVMGGLDGDMFIYYKMLMLQGLIAARKHMEKVLQIVEIMQQGSHLPCFHGSSTIRGLKERFHMSLTEEQLQLLVEQLVDGSMRSITTKLYDSFQYVTNGIM</sequence>
<evidence type="ECO:0000256" key="3">
    <source>
        <dbReference type="ARBA" id="ARBA00004450"/>
    </source>
</evidence>
<feature type="compositionally biased region" description="Polar residues" evidence="18">
    <location>
        <begin position="308"/>
        <end position="329"/>
    </location>
</feature>
<evidence type="ECO:0000259" key="19">
    <source>
        <dbReference type="PROSITE" id="PS50290"/>
    </source>
</evidence>
<evidence type="ECO:0000313" key="21">
    <source>
        <dbReference type="EMBL" id="SBP26695.1"/>
    </source>
</evidence>
<dbReference type="InterPro" id="IPR049160">
    <property type="entry name" value="PI4KB-PIK1_PIK"/>
</dbReference>
<dbReference type="GO" id="GO:0005524">
    <property type="term" value="F:ATP binding"/>
    <property type="evidence" value="ECO:0007669"/>
    <property type="project" value="UniProtKB-KW"/>
</dbReference>
<dbReference type="GO" id="GO:0046854">
    <property type="term" value="P:phosphatidylinositol phosphate biosynthetic process"/>
    <property type="evidence" value="ECO:0007669"/>
    <property type="project" value="InterPro"/>
</dbReference>
<evidence type="ECO:0000256" key="11">
    <source>
        <dbReference type="ARBA" id="ARBA00022840"/>
    </source>
</evidence>
<dbReference type="PANTHER" id="PTHR10048:SF22">
    <property type="entry name" value="PHOSPHATIDYLINOSITOL 4-KINASE BETA"/>
    <property type="match status" value="1"/>
</dbReference>
<dbReference type="InterPro" id="IPR016024">
    <property type="entry name" value="ARM-type_fold"/>
</dbReference>
<feature type="domain" description="PIK helical" evidence="20">
    <location>
        <begin position="51"/>
        <end position="260"/>
    </location>
</feature>
<reference evidence="21" key="2">
    <citation type="submission" date="2016-06" db="EMBL/GenBank/DDBJ databases">
        <title>The genome of a short-lived fish provides insights into sex chromosome evolution and the genetic control of aging.</title>
        <authorList>
            <person name="Reichwald K."/>
            <person name="Felder M."/>
            <person name="Petzold A."/>
            <person name="Koch P."/>
            <person name="Groth M."/>
            <person name="Platzer M."/>
        </authorList>
    </citation>
    <scope>NUCLEOTIDE SEQUENCE</scope>
    <source>
        <tissue evidence="21">Brain</tissue>
    </source>
</reference>
<dbReference type="AlphaFoldDB" id="A0A1A7Y9R4"/>
<reference evidence="21" key="1">
    <citation type="submission" date="2016-05" db="EMBL/GenBank/DDBJ databases">
        <authorList>
            <person name="Lavstsen T."/>
            <person name="Jespersen J.S."/>
        </authorList>
    </citation>
    <scope>NUCLEOTIDE SEQUENCE</scope>
    <source>
        <tissue evidence="21">Brain</tissue>
    </source>
</reference>
<name>A0A1A7Y9R4_9TELE</name>
<accession>A0A1A7Y9R4</accession>
<evidence type="ECO:0000256" key="7">
    <source>
        <dbReference type="ARBA" id="ARBA00022741"/>
    </source>
</evidence>
<dbReference type="InterPro" id="IPR015433">
    <property type="entry name" value="PI3/4_kinase"/>
</dbReference>
<protein>
    <recommendedName>
        <fullName evidence="17">Phosphatidylinositol 4-kinase beta</fullName>
        <ecNumber evidence="5">2.7.1.67</ecNumber>
    </recommendedName>
</protein>
<evidence type="ECO:0000256" key="5">
    <source>
        <dbReference type="ARBA" id="ARBA00012169"/>
    </source>
</evidence>
<dbReference type="PROSITE" id="PS00916">
    <property type="entry name" value="PI3_4_KINASE_2"/>
    <property type="match status" value="1"/>
</dbReference>
<evidence type="ECO:0000256" key="2">
    <source>
        <dbReference type="ARBA" id="ARBA00001946"/>
    </source>
</evidence>
<keyword evidence="10" id="KW-0256">Endoplasmic reticulum</keyword>
<keyword evidence="12" id="KW-0443">Lipid metabolism</keyword>
<evidence type="ECO:0000256" key="12">
    <source>
        <dbReference type="ARBA" id="ARBA00023098"/>
    </source>
</evidence>
<feature type="region of interest" description="Disordered" evidence="18">
    <location>
        <begin position="265"/>
        <end position="336"/>
    </location>
</feature>
<evidence type="ECO:0000256" key="6">
    <source>
        <dbReference type="ARBA" id="ARBA00022679"/>
    </source>
</evidence>
<organism evidence="21">
    <name type="scientific">Iconisemion striatum</name>
    <dbReference type="NCBI Taxonomy" id="60296"/>
    <lineage>
        <taxon>Eukaryota</taxon>
        <taxon>Metazoa</taxon>
        <taxon>Chordata</taxon>
        <taxon>Craniata</taxon>
        <taxon>Vertebrata</taxon>
        <taxon>Euteleostomi</taxon>
        <taxon>Actinopterygii</taxon>
        <taxon>Neopterygii</taxon>
        <taxon>Teleostei</taxon>
        <taxon>Neoteleostei</taxon>
        <taxon>Acanthomorphata</taxon>
        <taxon>Ovalentaria</taxon>
        <taxon>Atherinomorphae</taxon>
        <taxon>Cyprinodontiformes</taxon>
        <taxon>Nothobranchiidae</taxon>
        <taxon>Iconisemion</taxon>
    </lineage>
</organism>
<dbReference type="EMBL" id="HADX01004463">
    <property type="protein sequence ID" value="SBP26695.1"/>
    <property type="molecule type" value="Transcribed_RNA"/>
</dbReference>
<evidence type="ECO:0000259" key="20">
    <source>
        <dbReference type="PROSITE" id="PS51545"/>
    </source>
</evidence>
<evidence type="ECO:0000256" key="14">
    <source>
        <dbReference type="ARBA" id="ARBA00023136"/>
    </source>
</evidence>
<evidence type="ECO:0000256" key="1">
    <source>
        <dbReference type="ARBA" id="ARBA00001936"/>
    </source>
</evidence>
<gene>
    <name evidence="21" type="primary">PI4KB</name>
</gene>
<dbReference type="GO" id="GO:0048015">
    <property type="term" value="P:phosphatidylinositol-mediated signaling"/>
    <property type="evidence" value="ECO:0007669"/>
    <property type="project" value="TreeGrafter"/>
</dbReference>
<evidence type="ECO:0000256" key="4">
    <source>
        <dbReference type="ARBA" id="ARBA00006209"/>
    </source>
</evidence>
<dbReference type="Gene3D" id="1.10.1070.11">
    <property type="entry name" value="Phosphatidylinositol 3-/4-kinase, catalytic domain"/>
    <property type="match status" value="1"/>
</dbReference>
<evidence type="ECO:0000256" key="13">
    <source>
        <dbReference type="ARBA" id="ARBA00023128"/>
    </source>
</evidence>
<comment type="cofactor">
    <cofactor evidence="2">
        <name>Mg(2+)</name>
        <dbReference type="ChEBI" id="CHEBI:18420"/>
    </cofactor>
</comment>
<evidence type="ECO:0000256" key="8">
    <source>
        <dbReference type="ARBA" id="ARBA00022777"/>
    </source>
</evidence>
<proteinExistence type="inferred from homology"/>
<feature type="region of interest" description="Disordered" evidence="18">
    <location>
        <begin position="1"/>
        <end position="54"/>
    </location>
</feature>
<dbReference type="PROSITE" id="PS50290">
    <property type="entry name" value="PI3_4_KINASE_3"/>
    <property type="match status" value="1"/>
</dbReference>
<dbReference type="EC" id="2.7.1.67" evidence="5"/>
<dbReference type="Pfam" id="PF00454">
    <property type="entry name" value="PI3_PI4_kinase"/>
    <property type="match status" value="1"/>
</dbReference>
<dbReference type="SMART" id="SM00146">
    <property type="entry name" value="PI3Kc"/>
    <property type="match status" value="1"/>
</dbReference>
<dbReference type="InterPro" id="IPR036940">
    <property type="entry name" value="PI3/4_kinase_cat_sf"/>
</dbReference>
<evidence type="ECO:0000256" key="17">
    <source>
        <dbReference type="ARBA" id="ARBA00039877"/>
    </source>
</evidence>
<dbReference type="GO" id="GO:0004430">
    <property type="term" value="F:1-phosphatidylinositol 4-kinase activity"/>
    <property type="evidence" value="ECO:0007669"/>
    <property type="project" value="UniProtKB-EC"/>
</dbReference>
<comment type="subcellular location">
    <subcellularLocation>
        <location evidence="3">Mitochondrion outer membrane</location>
        <topology evidence="3">Peripheral membrane protein</topology>
    </subcellularLocation>
    <subcellularLocation>
        <location evidence="16">Rough endoplasmic reticulum membrane</location>
        <topology evidence="16">Peripheral membrane protein</topology>
    </subcellularLocation>
</comment>
<evidence type="ECO:0000256" key="9">
    <source>
        <dbReference type="ARBA" id="ARBA00022787"/>
    </source>
</evidence>
<keyword evidence="6" id="KW-0808">Transferase</keyword>
<evidence type="ECO:0000256" key="18">
    <source>
        <dbReference type="SAM" id="MobiDB-lite"/>
    </source>
</evidence>
<dbReference type="GO" id="GO:0030867">
    <property type="term" value="C:rough endoplasmic reticulum membrane"/>
    <property type="evidence" value="ECO:0007669"/>
    <property type="project" value="UniProtKB-SubCell"/>
</dbReference>
<comment type="cofactor">
    <cofactor evidence="1">
        <name>Mn(2+)</name>
        <dbReference type="ChEBI" id="CHEBI:29035"/>
    </cofactor>
</comment>
<dbReference type="PANTHER" id="PTHR10048">
    <property type="entry name" value="PHOSPHATIDYLINOSITOL KINASE"/>
    <property type="match status" value="1"/>
</dbReference>
<evidence type="ECO:0000256" key="10">
    <source>
        <dbReference type="ARBA" id="ARBA00022824"/>
    </source>
</evidence>
<dbReference type="InterPro" id="IPR011009">
    <property type="entry name" value="Kinase-like_dom_sf"/>
</dbReference>
<dbReference type="Pfam" id="PF21245">
    <property type="entry name" value="PI4KB-PIK1_PIK"/>
    <property type="match status" value="1"/>
</dbReference>
<dbReference type="FunFam" id="1.10.1070.11:FF:000004">
    <property type="entry name" value="Phosphatidylinositol 4-kinase, catalytic, beta"/>
    <property type="match status" value="1"/>
</dbReference>
<keyword evidence="14" id="KW-0472">Membrane</keyword>
<evidence type="ECO:0000256" key="16">
    <source>
        <dbReference type="ARBA" id="ARBA00037860"/>
    </source>
</evidence>
<dbReference type="SUPFAM" id="SSF48371">
    <property type="entry name" value="ARM repeat"/>
    <property type="match status" value="1"/>
</dbReference>
<keyword evidence="13" id="KW-0496">Mitochondrion</keyword>
<keyword evidence="11" id="KW-0067">ATP-binding</keyword>
<dbReference type="InterPro" id="IPR000403">
    <property type="entry name" value="PI3/4_kinase_cat_dom"/>
</dbReference>
<dbReference type="PROSITE" id="PS00915">
    <property type="entry name" value="PI3_4_KINASE_1"/>
    <property type="match status" value="1"/>
</dbReference>
<feature type="compositionally biased region" description="Low complexity" evidence="18">
    <location>
        <begin position="18"/>
        <end position="42"/>
    </location>
</feature>
<dbReference type="Gene3D" id="3.30.1010.10">
    <property type="entry name" value="Phosphatidylinositol 3-kinase Catalytic Subunit, Chain A, domain 4"/>
    <property type="match status" value="1"/>
</dbReference>
<dbReference type="InterPro" id="IPR057754">
    <property type="entry name" value="PI4-kinase_beta/PIK1_cat"/>
</dbReference>
<keyword evidence="7" id="KW-0547">Nucleotide-binding</keyword>
<dbReference type="CDD" id="cd05168">
    <property type="entry name" value="PI4Kc_III_beta"/>
    <property type="match status" value="1"/>
</dbReference>
<evidence type="ECO:0000256" key="15">
    <source>
        <dbReference type="ARBA" id="ARBA00036767"/>
    </source>
</evidence>
<dbReference type="InterPro" id="IPR018936">
    <property type="entry name" value="PI3/4_kinase_CS"/>
</dbReference>
<comment type="similarity">
    <text evidence="4">Belongs to the PI3/PI4-kinase family. Type III PI4K subfamily.</text>
</comment>
<dbReference type="GO" id="GO:0005741">
    <property type="term" value="C:mitochondrial outer membrane"/>
    <property type="evidence" value="ECO:0007669"/>
    <property type="project" value="UniProtKB-SubCell"/>
</dbReference>
<dbReference type="InterPro" id="IPR001263">
    <property type="entry name" value="PI3K_accessory_dom"/>
</dbReference>